<accession>A0A1S9D5P6</accession>
<dbReference type="Gene3D" id="1.10.630.10">
    <property type="entry name" value="Cytochrome P450"/>
    <property type="match status" value="1"/>
</dbReference>
<dbReference type="PANTHER" id="PTHR22950">
    <property type="entry name" value="AMINO ACID TRANSPORTER"/>
    <property type="match status" value="1"/>
</dbReference>
<dbReference type="GO" id="GO:0016020">
    <property type="term" value="C:membrane"/>
    <property type="evidence" value="ECO:0007669"/>
    <property type="project" value="UniProtKB-SubCell"/>
</dbReference>
<feature type="transmembrane region" description="Helical" evidence="6">
    <location>
        <begin position="82"/>
        <end position="99"/>
    </location>
</feature>
<dbReference type="GO" id="GO:0015179">
    <property type="term" value="F:L-amino acid transmembrane transporter activity"/>
    <property type="evidence" value="ECO:0007669"/>
    <property type="project" value="TreeGrafter"/>
</dbReference>
<comment type="subcellular location">
    <subcellularLocation>
        <location evidence="1">Membrane</location>
        <topology evidence="1">Multi-pass membrane protein</topology>
    </subcellularLocation>
</comment>
<dbReference type="OrthoDB" id="10029320at2759"/>
<feature type="transmembrane region" description="Helical" evidence="6">
    <location>
        <begin position="105"/>
        <end position="124"/>
    </location>
</feature>
<evidence type="ECO:0000256" key="5">
    <source>
        <dbReference type="ARBA" id="ARBA00023136"/>
    </source>
</evidence>
<reference evidence="8 9" key="1">
    <citation type="submission" date="2016-10" db="EMBL/GenBank/DDBJ databases">
        <title>Genome sequencing of Aspergillus oryzae BCC7051.</title>
        <authorList>
            <person name="Thammarongtham C."/>
            <person name="Vorapreeda T."/>
            <person name="Nookaew I."/>
            <person name="Srisuk T."/>
            <person name="Land M."/>
            <person name="Jeennor S."/>
            <person name="Laoteng K."/>
        </authorList>
    </citation>
    <scope>NUCLEOTIDE SEQUENCE [LARGE SCALE GENOMIC DNA]</scope>
    <source>
        <strain evidence="8 9">BCC7051</strain>
    </source>
</reference>
<keyword evidence="3 6" id="KW-0812">Transmembrane</keyword>
<dbReference type="GO" id="GO:0005506">
    <property type="term" value="F:iron ion binding"/>
    <property type="evidence" value="ECO:0007669"/>
    <property type="project" value="InterPro"/>
</dbReference>
<dbReference type="EMBL" id="MKZY01000011">
    <property type="protein sequence ID" value="OOO04437.1"/>
    <property type="molecule type" value="Genomic_DNA"/>
</dbReference>
<dbReference type="GO" id="GO:0004497">
    <property type="term" value="F:monooxygenase activity"/>
    <property type="evidence" value="ECO:0007669"/>
    <property type="project" value="InterPro"/>
</dbReference>
<dbReference type="Proteomes" id="UP000190312">
    <property type="component" value="Unassembled WGS sequence"/>
</dbReference>
<feature type="transmembrane region" description="Helical" evidence="6">
    <location>
        <begin position="173"/>
        <end position="195"/>
    </location>
</feature>
<dbReference type="GO" id="GO:0020037">
    <property type="term" value="F:heme binding"/>
    <property type="evidence" value="ECO:0007669"/>
    <property type="project" value="InterPro"/>
</dbReference>
<evidence type="ECO:0000256" key="4">
    <source>
        <dbReference type="ARBA" id="ARBA00022989"/>
    </source>
</evidence>
<feature type="transmembrane region" description="Helical" evidence="6">
    <location>
        <begin position="282"/>
        <end position="304"/>
    </location>
</feature>
<dbReference type="SUPFAM" id="SSF48264">
    <property type="entry name" value="Cytochrome P450"/>
    <property type="match status" value="1"/>
</dbReference>
<dbReference type="eggNOG" id="ENOG502SSCR">
    <property type="taxonomic scope" value="Eukaryota"/>
</dbReference>
<dbReference type="GO" id="GO:0016705">
    <property type="term" value="F:oxidoreductase activity, acting on paired donors, with incorporation or reduction of molecular oxygen"/>
    <property type="evidence" value="ECO:0007669"/>
    <property type="project" value="InterPro"/>
</dbReference>
<gene>
    <name evidence="8" type="ORF">OAory_01052840</name>
</gene>
<dbReference type="VEuPathDB" id="FungiDB:AO090009000083"/>
<evidence type="ECO:0000256" key="6">
    <source>
        <dbReference type="SAM" id="Phobius"/>
    </source>
</evidence>
<proteinExistence type="inferred from homology"/>
<name>A0A1S9D5P6_ASPOZ</name>
<evidence type="ECO:0000256" key="3">
    <source>
        <dbReference type="ARBA" id="ARBA00022692"/>
    </source>
</evidence>
<feature type="transmembrane region" description="Helical" evidence="6">
    <location>
        <begin position="145"/>
        <end position="167"/>
    </location>
</feature>
<evidence type="ECO:0000256" key="1">
    <source>
        <dbReference type="ARBA" id="ARBA00004141"/>
    </source>
</evidence>
<dbReference type="AlphaFoldDB" id="A0A1S9D5P6"/>
<feature type="transmembrane region" description="Helical" evidence="6">
    <location>
        <begin position="324"/>
        <end position="343"/>
    </location>
</feature>
<evidence type="ECO:0000313" key="8">
    <source>
        <dbReference type="EMBL" id="OOO04437.1"/>
    </source>
</evidence>
<dbReference type="VEuPathDB" id="FungiDB:AO090010000524"/>
<evidence type="ECO:0000259" key="7">
    <source>
        <dbReference type="Pfam" id="PF01490"/>
    </source>
</evidence>
<keyword evidence="5 6" id="KW-0472">Membrane</keyword>
<dbReference type="Pfam" id="PF01490">
    <property type="entry name" value="Aa_trans"/>
    <property type="match status" value="1"/>
</dbReference>
<feature type="domain" description="Amino acid transporter transmembrane" evidence="7">
    <location>
        <begin position="68"/>
        <end position="408"/>
    </location>
</feature>
<evidence type="ECO:0000256" key="2">
    <source>
        <dbReference type="ARBA" id="ARBA00008066"/>
    </source>
</evidence>
<protein>
    <submittedName>
        <fullName evidence="8">Amino acid transporter transmembrane</fullName>
    </submittedName>
</protein>
<dbReference type="PANTHER" id="PTHR22950:SF683">
    <property type="entry name" value="AMINO ACID TRANSPORTER (EUROFUNG)"/>
    <property type="match status" value="1"/>
</dbReference>
<keyword evidence="4 6" id="KW-1133">Transmembrane helix</keyword>
<feature type="transmembrane region" description="Helical" evidence="6">
    <location>
        <begin position="204"/>
        <end position="222"/>
    </location>
</feature>
<organism evidence="8 9">
    <name type="scientific">Aspergillus oryzae</name>
    <name type="common">Yellow koji mold</name>
    <dbReference type="NCBI Taxonomy" id="5062"/>
    <lineage>
        <taxon>Eukaryota</taxon>
        <taxon>Fungi</taxon>
        <taxon>Dikarya</taxon>
        <taxon>Ascomycota</taxon>
        <taxon>Pezizomycotina</taxon>
        <taxon>Eurotiomycetes</taxon>
        <taxon>Eurotiomycetidae</taxon>
        <taxon>Eurotiales</taxon>
        <taxon>Aspergillaceae</taxon>
        <taxon>Aspergillus</taxon>
        <taxon>Aspergillus subgen. Circumdati</taxon>
    </lineage>
</organism>
<evidence type="ECO:0000313" key="9">
    <source>
        <dbReference type="Proteomes" id="UP000190312"/>
    </source>
</evidence>
<comment type="caution">
    <text evidence="8">The sequence shown here is derived from an EMBL/GenBank/DDBJ whole genome shotgun (WGS) entry which is preliminary data.</text>
</comment>
<dbReference type="CDD" id="cd20626">
    <property type="entry name" value="CYP_Pc22g25500-like"/>
    <property type="match status" value="1"/>
</dbReference>
<comment type="similarity">
    <text evidence="2">Belongs to the amino acid/polyamine transporter 2 family.</text>
</comment>
<dbReference type="InterPro" id="IPR013057">
    <property type="entry name" value="AA_transpt_TM"/>
</dbReference>
<sequence length="799" mass="86902">MMNWIYGAPSLTLTISHTLNIMLQKSKIESDSAQIDPIHPAHGIVGMIVETDAVFGNVTEDGPNYRNVGWIGTTALMMKTQIGLGVLSMPLVFGTLGLIPGNILLLTIAGITTWSNYMIGVFKLRHPEVYGIDDVGRMFFGQIGCELFGAAYALFYTVAAGSAMLSISTALNALSSHAVCTAAFVAVAAVIGFAFGSIRTLDRIGVLAWIGAISIIIAGKYLDRPSAAPSTGIWKSDYKIVNNPSFTDAVSAISTLVFTYAGTPAFFNIAAEMRQPLLYTRALAVCQTTVTMVYVIVGTIIYYYCGSYVASLALGSAGVTIKKVAYGISLPGLIVSCVLFVHLPAKHTFVRILRGSNHLTANSVIHWVTWLGSTSSVALIAYIVASAIPVFSGLVSLIGALLGTFLTFHPYAVSPNIDPETYRRIIEGKGLYQEVHNQLNARQSRAIPNKRLRAVFGIENALTTDNEIHAKRFLRQVKGLINLSPTSWESLSGLVRSAARRSIDGAMANSPDKPRVMLTNLVQVLVLRVVLSVLFRMETEALEVPDHDLLRLAEAINDAWTSSKDKTHLVSFQDNISLQNSLKTVFPHLNCLDPQGNPLNLVIPGFETMWRIVLRLFIEISYTSGLYHPEWRGIMTTFAIAPTKDEFERRNGKQNLSAEMLVNEALRLYPPTKRVYRAFLPVGSDTVEVLNADIEKAQTATHIWGSDAEVFAPGRWGALTPQQKLAFFPFGSKPFVCPAQAAFGPRAIALVVGALLVELGGEWSLCVGAECTEALVPGVRLSNQRTEYRDLCLARAGPV</sequence>
<dbReference type="InterPro" id="IPR036396">
    <property type="entry name" value="Cyt_P450_sf"/>
</dbReference>
<feature type="transmembrane region" description="Helical" evidence="6">
    <location>
        <begin position="249"/>
        <end position="270"/>
    </location>
</feature>